<evidence type="ECO:0000259" key="1">
    <source>
        <dbReference type="Pfam" id="PF02010"/>
    </source>
</evidence>
<comment type="caution">
    <text evidence="2">The sequence shown here is derived from an EMBL/GenBank/DDBJ whole genome shotgun (WGS) entry which is preliminary data.</text>
</comment>
<proteinExistence type="predicted"/>
<accession>A0A819SN30</accession>
<feature type="domain" description="PKD/REJ-like" evidence="1">
    <location>
        <begin position="18"/>
        <end position="208"/>
    </location>
</feature>
<dbReference type="InterPro" id="IPR002859">
    <property type="entry name" value="PKD/REJ-like"/>
</dbReference>
<dbReference type="Pfam" id="PF02010">
    <property type="entry name" value="REJ"/>
    <property type="match status" value="1"/>
</dbReference>
<evidence type="ECO:0000313" key="2">
    <source>
        <dbReference type="EMBL" id="CAF4062161.1"/>
    </source>
</evidence>
<reference evidence="2" key="1">
    <citation type="submission" date="2021-02" db="EMBL/GenBank/DDBJ databases">
        <authorList>
            <person name="Nowell W R."/>
        </authorList>
    </citation>
    <scope>NUCLEOTIDE SEQUENCE</scope>
</reference>
<name>A0A819SN30_9BILA</name>
<gene>
    <name evidence="2" type="ORF">OKA104_LOCUS33451</name>
</gene>
<evidence type="ECO:0000313" key="3">
    <source>
        <dbReference type="Proteomes" id="UP000663881"/>
    </source>
</evidence>
<dbReference type="EMBL" id="CAJOAY010004263">
    <property type="protein sequence ID" value="CAF4062161.1"/>
    <property type="molecule type" value="Genomic_DNA"/>
</dbReference>
<sequence length="226" mass="25036">MISFYTGNGSALRYDGLIASPKSSLTILSGSFSSNKTYQLMIIMTNRRNSSVQALGYFIVHVEDTNIEMILLACVISTMCILNMEHQYINPTTQVALFSACTDNYGTIENITWSIYQGSINSSTSMNTSNFTATNQLFINNPLIIYWCCEVVYSSGLKLSSSAINFIINQPPERGSCSIDLINGTTSTLFTISCFNWFDKDNLNDYSFYNGVSITTISISSLNNIT</sequence>
<dbReference type="AlphaFoldDB" id="A0A819SN30"/>
<dbReference type="Proteomes" id="UP000663881">
    <property type="component" value="Unassembled WGS sequence"/>
</dbReference>
<organism evidence="2 3">
    <name type="scientific">Adineta steineri</name>
    <dbReference type="NCBI Taxonomy" id="433720"/>
    <lineage>
        <taxon>Eukaryota</taxon>
        <taxon>Metazoa</taxon>
        <taxon>Spiralia</taxon>
        <taxon>Gnathifera</taxon>
        <taxon>Rotifera</taxon>
        <taxon>Eurotatoria</taxon>
        <taxon>Bdelloidea</taxon>
        <taxon>Adinetida</taxon>
        <taxon>Adinetidae</taxon>
        <taxon>Adineta</taxon>
    </lineage>
</organism>
<protein>
    <recommendedName>
        <fullName evidence="1">PKD/REJ-like domain-containing protein</fullName>
    </recommendedName>
</protein>